<feature type="domain" description="HTH cro/C1-type" evidence="1">
    <location>
        <begin position="16"/>
        <end position="62"/>
    </location>
</feature>
<dbReference type="AlphaFoldDB" id="A0A1T4X5G2"/>
<dbReference type="STRING" id="745368.SAMN02745178_01399"/>
<dbReference type="GeneID" id="93337866"/>
<name>A0A1T4X5G2_9FIRM</name>
<accession>A0A1T4X5G2</accession>
<evidence type="ECO:0000259" key="1">
    <source>
        <dbReference type="Pfam" id="PF01381"/>
    </source>
</evidence>
<reference evidence="2 3" key="1">
    <citation type="submission" date="2017-02" db="EMBL/GenBank/DDBJ databases">
        <authorList>
            <person name="Peterson S.W."/>
        </authorList>
    </citation>
    <scope>NUCLEOTIDE SEQUENCE [LARGE SCALE GENOMIC DNA]</scope>
    <source>
        <strain evidence="2 3">ATCC 27749</strain>
    </source>
</reference>
<dbReference type="EMBL" id="FUYF01000006">
    <property type="protein sequence ID" value="SKA84305.1"/>
    <property type="molecule type" value="Genomic_DNA"/>
</dbReference>
<organism evidence="2 3">
    <name type="scientific">Gemmiger formicilis</name>
    <dbReference type="NCBI Taxonomy" id="745368"/>
    <lineage>
        <taxon>Bacteria</taxon>
        <taxon>Bacillati</taxon>
        <taxon>Bacillota</taxon>
        <taxon>Clostridia</taxon>
        <taxon>Eubacteriales</taxon>
        <taxon>Gemmiger</taxon>
    </lineage>
</organism>
<evidence type="ECO:0000313" key="3">
    <source>
        <dbReference type="Proteomes" id="UP000190286"/>
    </source>
</evidence>
<keyword evidence="3" id="KW-1185">Reference proteome</keyword>
<dbReference type="Proteomes" id="UP000190286">
    <property type="component" value="Unassembled WGS sequence"/>
</dbReference>
<proteinExistence type="predicted"/>
<gene>
    <name evidence="2" type="ORF">SAMN02745178_01399</name>
</gene>
<dbReference type="InterPro" id="IPR001387">
    <property type="entry name" value="Cro/C1-type_HTH"/>
</dbReference>
<sequence>MGRTSTKENKNSYQLAREELGLTREKASELLETIAPERIEKIENERTVPRPDEVLTMAEKYKRPSLCNCYCSQQCPIGQRYVPFVTRRELPAIILEMLASLNAMNSKKERLIEIAADGKISNDEIDDFIHIRQELERISLTVETLQLWTERMLANGQIDAETYKRKLEE</sequence>
<dbReference type="RefSeq" id="WP_078784336.1">
    <property type="nucleotide sequence ID" value="NZ_CABIYV010000001.1"/>
</dbReference>
<dbReference type="OrthoDB" id="1685177at2"/>
<dbReference type="CDD" id="cd00093">
    <property type="entry name" value="HTH_XRE"/>
    <property type="match status" value="1"/>
</dbReference>
<dbReference type="Pfam" id="PF01381">
    <property type="entry name" value="HTH_3"/>
    <property type="match status" value="1"/>
</dbReference>
<protein>
    <submittedName>
        <fullName evidence="2">Helix-turn-helix</fullName>
    </submittedName>
</protein>
<evidence type="ECO:0000313" key="2">
    <source>
        <dbReference type="EMBL" id="SKA84305.1"/>
    </source>
</evidence>